<proteinExistence type="predicted"/>
<dbReference type="AlphaFoldDB" id="A0A6A6RZM7"/>
<organism evidence="2 3">
    <name type="scientific">Massarina eburnea CBS 473.64</name>
    <dbReference type="NCBI Taxonomy" id="1395130"/>
    <lineage>
        <taxon>Eukaryota</taxon>
        <taxon>Fungi</taxon>
        <taxon>Dikarya</taxon>
        <taxon>Ascomycota</taxon>
        <taxon>Pezizomycotina</taxon>
        <taxon>Dothideomycetes</taxon>
        <taxon>Pleosporomycetidae</taxon>
        <taxon>Pleosporales</taxon>
        <taxon>Massarineae</taxon>
        <taxon>Massarinaceae</taxon>
        <taxon>Massarina</taxon>
    </lineage>
</organism>
<sequence length="83" mass="9194">MKKGWGFLCYDAVCGGIHMVSLCLLFAVSYLLKSRPCKASWHRQSTKNSGYCACLIDWALSHALQPCLLGGRGMVVELCDPQR</sequence>
<evidence type="ECO:0000256" key="1">
    <source>
        <dbReference type="SAM" id="Phobius"/>
    </source>
</evidence>
<dbReference type="Proteomes" id="UP000799753">
    <property type="component" value="Unassembled WGS sequence"/>
</dbReference>
<reference evidence="2" key="1">
    <citation type="journal article" date="2020" name="Stud. Mycol.">
        <title>101 Dothideomycetes genomes: a test case for predicting lifestyles and emergence of pathogens.</title>
        <authorList>
            <person name="Haridas S."/>
            <person name="Albert R."/>
            <person name="Binder M."/>
            <person name="Bloem J."/>
            <person name="Labutti K."/>
            <person name="Salamov A."/>
            <person name="Andreopoulos B."/>
            <person name="Baker S."/>
            <person name="Barry K."/>
            <person name="Bills G."/>
            <person name="Bluhm B."/>
            <person name="Cannon C."/>
            <person name="Castanera R."/>
            <person name="Culley D."/>
            <person name="Daum C."/>
            <person name="Ezra D."/>
            <person name="Gonzalez J."/>
            <person name="Henrissat B."/>
            <person name="Kuo A."/>
            <person name="Liang C."/>
            <person name="Lipzen A."/>
            <person name="Lutzoni F."/>
            <person name="Magnuson J."/>
            <person name="Mondo S."/>
            <person name="Nolan M."/>
            <person name="Ohm R."/>
            <person name="Pangilinan J."/>
            <person name="Park H.-J."/>
            <person name="Ramirez L."/>
            <person name="Alfaro M."/>
            <person name="Sun H."/>
            <person name="Tritt A."/>
            <person name="Yoshinaga Y."/>
            <person name="Zwiers L.-H."/>
            <person name="Turgeon B."/>
            <person name="Goodwin S."/>
            <person name="Spatafora J."/>
            <person name="Crous P."/>
            <person name="Grigoriev I."/>
        </authorList>
    </citation>
    <scope>NUCLEOTIDE SEQUENCE</scope>
    <source>
        <strain evidence="2">CBS 473.64</strain>
    </source>
</reference>
<dbReference type="EMBL" id="MU006786">
    <property type="protein sequence ID" value="KAF2639883.1"/>
    <property type="molecule type" value="Genomic_DNA"/>
</dbReference>
<evidence type="ECO:0000313" key="2">
    <source>
        <dbReference type="EMBL" id="KAF2639883.1"/>
    </source>
</evidence>
<keyword evidence="1" id="KW-0472">Membrane</keyword>
<keyword evidence="1" id="KW-1133">Transmembrane helix</keyword>
<name>A0A6A6RZM7_9PLEO</name>
<protein>
    <submittedName>
        <fullName evidence="2">Uncharacterized protein</fullName>
    </submittedName>
</protein>
<accession>A0A6A6RZM7</accession>
<feature type="transmembrane region" description="Helical" evidence="1">
    <location>
        <begin position="7"/>
        <end position="32"/>
    </location>
</feature>
<keyword evidence="3" id="KW-1185">Reference proteome</keyword>
<evidence type="ECO:0000313" key="3">
    <source>
        <dbReference type="Proteomes" id="UP000799753"/>
    </source>
</evidence>
<keyword evidence="1" id="KW-0812">Transmembrane</keyword>
<gene>
    <name evidence="2" type="ORF">P280DRAFT_51851</name>
</gene>